<feature type="compositionally biased region" description="Low complexity" evidence="1">
    <location>
        <begin position="202"/>
        <end position="211"/>
    </location>
</feature>
<feature type="compositionally biased region" description="Pro residues" evidence="1">
    <location>
        <begin position="99"/>
        <end position="113"/>
    </location>
</feature>
<protein>
    <submittedName>
        <fullName evidence="3">Expressed protein</fullName>
    </submittedName>
</protein>
<dbReference type="Proteomes" id="UP001153365">
    <property type="component" value="Unassembled WGS sequence"/>
</dbReference>
<feature type="compositionally biased region" description="Low complexity" evidence="1">
    <location>
        <begin position="42"/>
        <end position="53"/>
    </location>
</feature>
<feature type="compositionally biased region" description="Pro residues" evidence="1">
    <location>
        <begin position="128"/>
        <end position="173"/>
    </location>
</feature>
<gene>
    <name evidence="3" type="ORF">PPACK8108_LOCUS25717</name>
</gene>
<dbReference type="EMBL" id="CALTRL010006286">
    <property type="protein sequence ID" value="CAH7690381.1"/>
    <property type="molecule type" value="Genomic_DNA"/>
</dbReference>
<evidence type="ECO:0000313" key="3">
    <source>
        <dbReference type="EMBL" id="CAH7690381.1"/>
    </source>
</evidence>
<feature type="chain" id="PRO_5043482681" evidence="2">
    <location>
        <begin position="22"/>
        <end position="263"/>
    </location>
</feature>
<evidence type="ECO:0000313" key="4">
    <source>
        <dbReference type="Proteomes" id="UP001153365"/>
    </source>
</evidence>
<feature type="compositionally biased region" description="Basic and acidic residues" evidence="1">
    <location>
        <begin position="55"/>
        <end position="65"/>
    </location>
</feature>
<keyword evidence="4" id="KW-1185">Reference proteome</keyword>
<organism evidence="3 4">
    <name type="scientific">Phakopsora pachyrhizi</name>
    <name type="common">Asian soybean rust disease fungus</name>
    <dbReference type="NCBI Taxonomy" id="170000"/>
    <lineage>
        <taxon>Eukaryota</taxon>
        <taxon>Fungi</taxon>
        <taxon>Dikarya</taxon>
        <taxon>Basidiomycota</taxon>
        <taxon>Pucciniomycotina</taxon>
        <taxon>Pucciniomycetes</taxon>
        <taxon>Pucciniales</taxon>
        <taxon>Phakopsoraceae</taxon>
        <taxon>Phakopsora</taxon>
    </lineage>
</organism>
<feature type="signal peptide" evidence="2">
    <location>
        <begin position="1"/>
        <end position="21"/>
    </location>
</feature>
<sequence length="263" mass="26033">MPSNKFLGLLLLIFLSSRVACLPSLNSANELESDSLVEIKESGAGTSLAATGGDKAPRDLEDSKPGKNSSEPAKGAEIPQLGGLNGTQPANGDGGKTPGGPPPVTDSNPPTPGKTPGKTPDPPKDEASPPPPGKTPGPPKDGASPAPPGKTPSPPIDGASPPPEKGNAPPPQYPTTGKTPGSPKDGTSPPEKGNVPPPQSPTPGKTPGSPKDGILPLPGKTNGSYPTPGGKDGNDSLATHLFDKVSIVPTLTGLIAGSLALFA</sequence>
<evidence type="ECO:0000256" key="2">
    <source>
        <dbReference type="SAM" id="SignalP"/>
    </source>
</evidence>
<accession>A0AAV0BW93</accession>
<proteinExistence type="predicted"/>
<evidence type="ECO:0000256" key="1">
    <source>
        <dbReference type="SAM" id="MobiDB-lite"/>
    </source>
</evidence>
<reference evidence="3" key="1">
    <citation type="submission" date="2022-06" db="EMBL/GenBank/DDBJ databases">
        <authorList>
            <consortium name="SYNGENTA / RWTH Aachen University"/>
        </authorList>
    </citation>
    <scope>NUCLEOTIDE SEQUENCE</scope>
</reference>
<name>A0AAV0BW93_PHAPC</name>
<dbReference type="AlphaFoldDB" id="A0AAV0BW93"/>
<comment type="caution">
    <text evidence="3">The sequence shown here is derived from an EMBL/GenBank/DDBJ whole genome shotgun (WGS) entry which is preliminary data.</text>
</comment>
<dbReference type="PRINTS" id="PR01217">
    <property type="entry name" value="PRICHEXTENSN"/>
</dbReference>
<feature type="region of interest" description="Disordered" evidence="1">
    <location>
        <begin position="42"/>
        <end position="235"/>
    </location>
</feature>
<keyword evidence="2" id="KW-0732">Signal</keyword>